<dbReference type="GO" id="GO:0046983">
    <property type="term" value="F:protein dimerization activity"/>
    <property type="evidence" value="ECO:0007669"/>
    <property type="project" value="InterPro"/>
</dbReference>
<gene>
    <name evidence="2" type="ORF">Sango_2309300</name>
</gene>
<name>A0AAE1WAF0_9LAMI</name>
<keyword evidence="3" id="KW-1185">Reference proteome</keyword>
<dbReference type="SUPFAM" id="SSF53098">
    <property type="entry name" value="Ribonuclease H-like"/>
    <property type="match status" value="1"/>
</dbReference>
<dbReference type="EMBL" id="JACGWL010000013">
    <property type="protein sequence ID" value="KAK4389723.1"/>
    <property type="molecule type" value="Genomic_DNA"/>
</dbReference>
<evidence type="ECO:0000313" key="2">
    <source>
        <dbReference type="EMBL" id="KAK4389723.1"/>
    </source>
</evidence>
<protein>
    <submittedName>
        <fullName evidence="2">AC transposase</fullName>
    </submittedName>
</protein>
<dbReference type="PANTHER" id="PTHR23272">
    <property type="entry name" value="BED FINGER-RELATED"/>
    <property type="match status" value="1"/>
</dbReference>
<comment type="caution">
    <text evidence="2">The sequence shown here is derived from an EMBL/GenBank/DDBJ whole genome shotgun (WGS) entry which is preliminary data.</text>
</comment>
<proteinExistence type="predicted"/>
<dbReference type="InterPro" id="IPR012337">
    <property type="entry name" value="RNaseH-like_sf"/>
</dbReference>
<dbReference type="Pfam" id="PF05699">
    <property type="entry name" value="Dimer_Tnp_hAT"/>
    <property type="match status" value="1"/>
</dbReference>
<accession>A0AAE1WAF0</accession>
<reference evidence="2" key="1">
    <citation type="submission" date="2020-06" db="EMBL/GenBank/DDBJ databases">
        <authorList>
            <person name="Li T."/>
            <person name="Hu X."/>
            <person name="Zhang T."/>
            <person name="Song X."/>
            <person name="Zhang H."/>
            <person name="Dai N."/>
            <person name="Sheng W."/>
            <person name="Hou X."/>
            <person name="Wei L."/>
        </authorList>
    </citation>
    <scope>NUCLEOTIDE SEQUENCE</scope>
    <source>
        <strain evidence="2">K16</strain>
        <tissue evidence="2">Leaf</tissue>
    </source>
</reference>
<dbReference type="Proteomes" id="UP001289374">
    <property type="component" value="Unassembled WGS sequence"/>
</dbReference>
<evidence type="ECO:0000259" key="1">
    <source>
        <dbReference type="Pfam" id="PF05699"/>
    </source>
</evidence>
<reference evidence="2" key="2">
    <citation type="journal article" date="2024" name="Plant">
        <title>Genomic evolution and insights into agronomic trait innovations of Sesamum species.</title>
        <authorList>
            <person name="Miao H."/>
            <person name="Wang L."/>
            <person name="Qu L."/>
            <person name="Liu H."/>
            <person name="Sun Y."/>
            <person name="Le M."/>
            <person name="Wang Q."/>
            <person name="Wei S."/>
            <person name="Zheng Y."/>
            <person name="Lin W."/>
            <person name="Duan Y."/>
            <person name="Cao H."/>
            <person name="Xiong S."/>
            <person name="Wang X."/>
            <person name="Wei L."/>
            <person name="Li C."/>
            <person name="Ma Q."/>
            <person name="Ju M."/>
            <person name="Zhao R."/>
            <person name="Li G."/>
            <person name="Mu C."/>
            <person name="Tian Q."/>
            <person name="Mei H."/>
            <person name="Zhang T."/>
            <person name="Gao T."/>
            <person name="Zhang H."/>
        </authorList>
    </citation>
    <scope>NUCLEOTIDE SEQUENCE</scope>
    <source>
        <strain evidence="2">K16</strain>
    </source>
</reference>
<feature type="domain" description="HAT C-terminal dimerisation" evidence="1">
    <location>
        <begin position="1"/>
        <end position="48"/>
    </location>
</feature>
<dbReference type="AlphaFoldDB" id="A0AAE1WAF0"/>
<dbReference type="InterPro" id="IPR008906">
    <property type="entry name" value="HATC_C_dom"/>
</dbReference>
<sequence length="83" mass="9244">MARDILAVLISTVDSEVAFSTGGRVLDGFRSSSSPKIVQTIICAQDWVRKDSKPISIEEDLSQIEMFEQELTKLRVDSTIIDI</sequence>
<dbReference type="PANTHER" id="PTHR23272:SF184">
    <property type="entry name" value="OS03G0311250 PROTEIN"/>
    <property type="match status" value="1"/>
</dbReference>
<organism evidence="2 3">
    <name type="scientific">Sesamum angolense</name>
    <dbReference type="NCBI Taxonomy" id="2727404"/>
    <lineage>
        <taxon>Eukaryota</taxon>
        <taxon>Viridiplantae</taxon>
        <taxon>Streptophyta</taxon>
        <taxon>Embryophyta</taxon>
        <taxon>Tracheophyta</taxon>
        <taxon>Spermatophyta</taxon>
        <taxon>Magnoliopsida</taxon>
        <taxon>eudicotyledons</taxon>
        <taxon>Gunneridae</taxon>
        <taxon>Pentapetalae</taxon>
        <taxon>asterids</taxon>
        <taxon>lamiids</taxon>
        <taxon>Lamiales</taxon>
        <taxon>Pedaliaceae</taxon>
        <taxon>Sesamum</taxon>
    </lineage>
</organism>
<evidence type="ECO:0000313" key="3">
    <source>
        <dbReference type="Proteomes" id="UP001289374"/>
    </source>
</evidence>